<comment type="caution">
    <text evidence="8">The sequence shown here is derived from an EMBL/GenBank/DDBJ whole genome shotgun (WGS) entry which is preliminary data.</text>
</comment>
<evidence type="ECO:0000256" key="4">
    <source>
        <dbReference type="RuleBase" id="RU361185"/>
    </source>
</evidence>
<dbReference type="RefSeq" id="WP_008826015.1">
    <property type="nucleotide sequence ID" value="NZ_AFNU02000001.1"/>
</dbReference>
<evidence type="ECO:0000259" key="7">
    <source>
        <dbReference type="Pfam" id="PF21365"/>
    </source>
</evidence>
<keyword evidence="9" id="KW-1185">Reference proteome</keyword>
<evidence type="ECO:0000256" key="2">
    <source>
        <dbReference type="ARBA" id="ARBA00022801"/>
    </source>
</evidence>
<dbReference type="AlphaFoldDB" id="U2EG41"/>
<feature type="domain" description="Glycoside hydrolase family 31 N-terminal" evidence="6">
    <location>
        <begin position="47"/>
        <end position="208"/>
    </location>
</feature>
<dbReference type="InParanoid" id="U2EG41"/>
<dbReference type="CDD" id="cd06604">
    <property type="entry name" value="GH31_glucosidase_II_MalA"/>
    <property type="match status" value="1"/>
</dbReference>
<dbReference type="eggNOG" id="COG1501">
    <property type="taxonomic scope" value="Bacteria"/>
</dbReference>
<comment type="similarity">
    <text evidence="1 4">Belongs to the glycosyl hydrolase 31 family.</text>
</comment>
<gene>
    <name evidence="8" type="primary">agl</name>
    <name evidence="8" type="ORF">HLPCO_000544</name>
</gene>
<evidence type="ECO:0000256" key="1">
    <source>
        <dbReference type="ARBA" id="ARBA00007806"/>
    </source>
</evidence>
<dbReference type="Gene3D" id="2.60.40.1760">
    <property type="entry name" value="glycosyl hydrolase (family 31)"/>
    <property type="match status" value="1"/>
</dbReference>
<dbReference type="OrthoDB" id="176168at2"/>
<dbReference type="PROSITE" id="PS00129">
    <property type="entry name" value="GLYCOSYL_HYDROL_F31_1"/>
    <property type="match status" value="1"/>
</dbReference>
<dbReference type="SUPFAM" id="SSF51011">
    <property type="entry name" value="Glycosyl hydrolase domain"/>
    <property type="match status" value="1"/>
</dbReference>
<keyword evidence="2 4" id="KW-0378">Hydrolase</keyword>
<keyword evidence="3 4" id="KW-0326">Glycosidase</keyword>
<name>U2EG41_9MOLU</name>
<evidence type="ECO:0000259" key="5">
    <source>
        <dbReference type="Pfam" id="PF01055"/>
    </source>
</evidence>
<dbReference type="STRING" id="1033810.HLPCO_000544"/>
<dbReference type="GO" id="GO:0004558">
    <property type="term" value="F:alpha-1,4-glucosidase activity"/>
    <property type="evidence" value="ECO:0007669"/>
    <property type="project" value="UniProtKB-EC"/>
</dbReference>
<sequence length="745" mass="86054">MNNSSYAVKPELFNDQKEQIKLTFIEEVKDITKEDTVVRLKTNVDDICIMCFEQETIRITSSHQAFDLDGSFSLEPLQPTEHVTLVSEQDYSEIRFNAITVKVNHKPFGISIYKQEKLRFVQKAVAFNDTQSYLFLDRDRDDFIYGLGEKTGFLNKNNEKTTMWNRDVFEPHTRTNKELYQSINVFTHMTKENKYGFFLDNASKVTFDFDSNVNEGVIITDSGKLDYYVFLGDTQKDILRQYTDLSGKPYLPPLWALGYHQSRHSYESVDVLLDVFNNFKSKKIPVDAIYLDILYMERYKVFSFNKETYKGIENVIKKLKDEGVKIVPIVDPGVKIEEGYDVYEEGLRNNRYCKYKDGTVFTGEVWPGDSVFYDFMNSDIRKAWGKNHKFYTDLGIEGIWNDMNEPSVFNGEGNTMSLDVLHDMDGKKIVHQELHNLYGLGMSMATYEGLKDLNGNRPFVLTRAGYSGIQKYATVWTGDNRSSWEHLEMTLPMCLNLGLSGISNCGPDIGGFMDDTTEELLIRWTQIGTFLPFFRNHSSIGIKRQEPWMFGERAEYITKEYIRLRYKIIRYIYSEAFKSHKTGLPIMRPLVLEYENDPIAHGIHDQFLVGETLLVAPILRPDEKYRKVYLPEGIWYDFFTNKRYEGGQFIIVKAELDEIPVFVKGGSIIPMSEWSMNTDQLQDFIKIHVYPSGASFTDSFIVDDGISLDAPHAEIKVQFEGDEVTIKTVGTYDHGLTLDIKVIGD</sequence>
<dbReference type="InterPro" id="IPR030458">
    <property type="entry name" value="Glyco_hydro_31_AS"/>
</dbReference>
<dbReference type="InterPro" id="IPR011013">
    <property type="entry name" value="Gal_mutarotase_sf_dom"/>
</dbReference>
<organism evidence="8 9">
    <name type="scientific">Haloplasma contractile SSD-17B</name>
    <dbReference type="NCBI Taxonomy" id="1033810"/>
    <lineage>
        <taxon>Bacteria</taxon>
        <taxon>Bacillati</taxon>
        <taxon>Mycoplasmatota</taxon>
        <taxon>Mollicutes</taxon>
        <taxon>Haloplasmatales</taxon>
        <taxon>Haloplasmataceae</taxon>
        <taxon>Haloplasma</taxon>
    </lineage>
</organism>
<dbReference type="Gene3D" id="2.60.40.4040">
    <property type="match status" value="1"/>
</dbReference>
<dbReference type="Pfam" id="PF01055">
    <property type="entry name" value="Glyco_hydro_31_2nd"/>
    <property type="match status" value="1"/>
</dbReference>
<reference evidence="8 9" key="2">
    <citation type="journal article" date="2013" name="PLoS ONE">
        <title>INDIGO - INtegrated Data Warehouse of MIcrobial GenOmes with Examples from the Red Sea Extremophiles.</title>
        <authorList>
            <person name="Alam I."/>
            <person name="Antunes A."/>
            <person name="Kamau A.A."/>
            <person name="Ba Alawi W."/>
            <person name="Kalkatawi M."/>
            <person name="Stingl U."/>
            <person name="Bajic V.B."/>
        </authorList>
    </citation>
    <scope>NUCLEOTIDE SEQUENCE [LARGE SCALE GENOMIC DNA]</scope>
    <source>
        <strain evidence="8 9">SSD-17B</strain>
    </source>
</reference>
<dbReference type="PANTHER" id="PTHR22762:SF166">
    <property type="entry name" value="ALPHA-GLUCOSIDASE"/>
    <property type="match status" value="1"/>
</dbReference>
<dbReference type="InterPro" id="IPR025887">
    <property type="entry name" value="Glyco_hydro_31_N_dom"/>
</dbReference>
<dbReference type="Proteomes" id="UP000005707">
    <property type="component" value="Unassembled WGS sequence"/>
</dbReference>
<dbReference type="InterPro" id="IPR000322">
    <property type="entry name" value="Glyco_hydro_31_TIM"/>
</dbReference>
<dbReference type="SUPFAM" id="SSF74650">
    <property type="entry name" value="Galactose mutarotase-like"/>
    <property type="match status" value="1"/>
</dbReference>
<evidence type="ECO:0000259" key="6">
    <source>
        <dbReference type="Pfam" id="PF13802"/>
    </source>
</evidence>
<feature type="domain" description="Glycoside hydrolase family 31 TIM barrel" evidence="5">
    <location>
        <begin position="249"/>
        <end position="574"/>
    </location>
</feature>
<feature type="domain" description="Glycosyl hydrolase family 31 C-terminal" evidence="7">
    <location>
        <begin position="583"/>
        <end position="669"/>
    </location>
</feature>
<accession>U2EG41</accession>
<dbReference type="InterPro" id="IPR017853">
    <property type="entry name" value="GH"/>
</dbReference>
<dbReference type="Gene3D" id="3.20.20.80">
    <property type="entry name" value="Glycosidases"/>
    <property type="match status" value="2"/>
</dbReference>
<dbReference type="EC" id="3.2.1.20" evidence="8"/>
<dbReference type="SUPFAM" id="SSF51445">
    <property type="entry name" value="(Trans)glycosidases"/>
    <property type="match status" value="1"/>
</dbReference>
<evidence type="ECO:0000313" key="8">
    <source>
        <dbReference type="EMBL" id="ERJ13878.1"/>
    </source>
</evidence>
<reference evidence="8 9" key="1">
    <citation type="journal article" date="2011" name="J. Bacteriol.">
        <title>Genome sequence of Haloplasma contractile, an unusual contractile bacterium from a deep-sea anoxic brine lake.</title>
        <authorList>
            <person name="Antunes A."/>
            <person name="Alam I."/>
            <person name="El Dorry H."/>
            <person name="Siam R."/>
            <person name="Robertson A."/>
            <person name="Bajic V.B."/>
            <person name="Stingl U."/>
        </authorList>
    </citation>
    <scope>NUCLEOTIDE SEQUENCE [LARGE SCALE GENOMIC DNA]</scope>
    <source>
        <strain evidence="8 9">SSD-17B</strain>
    </source>
</reference>
<dbReference type="Pfam" id="PF21365">
    <property type="entry name" value="Glyco_hydro_31_3rd"/>
    <property type="match status" value="1"/>
</dbReference>
<protein>
    <submittedName>
        <fullName evidence="8">Alpha-glucosidase protein</fullName>
        <ecNumber evidence="8">3.2.1.20</ecNumber>
    </submittedName>
</protein>
<dbReference type="InterPro" id="IPR048395">
    <property type="entry name" value="Glyco_hydro_31_C"/>
</dbReference>
<dbReference type="SMR" id="U2EG41"/>
<dbReference type="EMBL" id="AFNU02000001">
    <property type="protein sequence ID" value="ERJ13878.1"/>
    <property type="molecule type" value="Genomic_DNA"/>
</dbReference>
<dbReference type="GO" id="GO:0030246">
    <property type="term" value="F:carbohydrate binding"/>
    <property type="evidence" value="ECO:0007669"/>
    <property type="project" value="InterPro"/>
</dbReference>
<dbReference type="Pfam" id="PF13802">
    <property type="entry name" value="Gal_mutarotas_2"/>
    <property type="match status" value="1"/>
</dbReference>
<dbReference type="GO" id="GO:0005975">
    <property type="term" value="P:carbohydrate metabolic process"/>
    <property type="evidence" value="ECO:0007669"/>
    <property type="project" value="InterPro"/>
</dbReference>
<dbReference type="PANTHER" id="PTHR22762">
    <property type="entry name" value="ALPHA-GLUCOSIDASE"/>
    <property type="match status" value="1"/>
</dbReference>
<proteinExistence type="inferred from homology"/>
<evidence type="ECO:0000256" key="3">
    <source>
        <dbReference type="ARBA" id="ARBA00023295"/>
    </source>
</evidence>
<evidence type="ECO:0000313" key="9">
    <source>
        <dbReference type="Proteomes" id="UP000005707"/>
    </source>
</evidence>
<dbReference type="CDD" id="cd14752">
    <property type="entry name" value="GH31_N"/>
    <property type="match status" value="1"/>
</dbReference>